<reference evidence="1" key="1">
    <citation type="submission" date="2019-04" db="EMBL/GenBank/DDBJ databases">
        <title>Whole genome sequencing of cave bacteria.</title>
        <authorList>
            <person name="Gan H.M."/>
            <person name="Barton H."/>
            <person name="Savka M.A."/>
        </authorList>
    </citation>
    <scope>NUCLEOTIDE SEQUENCE [LARGE SCALE GENOMIC DNA]</scope>
    <source>
        <strain evidence="1">LC387</strain>
    </source>
</reference>
<dbReference type="RefSeq" id="WP_046826521.1">
    <property type="nucleotide sequence ID" value="NZ_LBIA02000001.1"/>
</dbReference>
<proteinExistence type="predicted"/>
<sequence length="68" mass="7785">MPNRVDTRDVHLDHIHCEAVWQGIGEKLRDALNRESPDMSQRLRAVIARLPELDGEKAPSLVPDMQTR</sequence>
<dbReference type="EMBL" id="LBIA02000001">
    <property type="protein sequence ID" value="TKT73052.1"/>
    <property type="molecule type" value="Genomic_DNA"/>
</dbReference>
<gene>
    <name evidence="1" type="ORF">YH63_017380</name>
</gene>
<dbReference type="Proteomes" id="UP000034832">
    <property type="component" value="Unassembled WGS sequence"/>
</dbReference>
<dbReference type="OrthoDB" id="8127634at2"/>
<comment type="caution">
    <text evidence="1">The sequence shown here is derived from an EMBL/GenBank/DDBJ whole genome shotgun (WGS) entry which is preliminary data.</text>
</comment>
<protein>
    <submittedName>
        <fullName evidence="1">Uncharacterized protein</fullName>
    </submittedName>
</protein>
<keyword evidence="2" id="KW-1185">Reference proteome</keyword>
<evidence type="ECO:0000313" key="1">
    <source>
        <dbReference type="EMBL" id="TKT73052.1"/>
    </source>
</evidence>
<name>A0A4U6BRB9_9BRAD</name>
<organism evidence="1 2">
    <name type="scientific">Afipia massiliensis</name>
    <dbReference type="NCBI Taxonomy" id="211460"/>
    <lineage>
        <taxon>Bacteria</taxon>
        <taxon>Pseudomonadati</taxon>
        <taxon>Pseudomonadota</taxon>
        <taxon>Alphaproteobacteria</taxon>
        <taxon>Hyphomicrobiales</taxon>
        <taxon>Nitrobacteraceae</taxon>
        <taxon>Afipia</taxon>
    </lineage>
</organism>
<dbReference type="AlphaFoldDB" id="A0A4U6BRB9"/>
<dbReference type="STRING" id="211460.YH63_01670"/>
<accession>A0A4U6BRB9</accession>
<evidence type="ECO:0000313" key="2">
    <source>
        <dbReference type="Proteomes" id="UP000034832"/>
    </source>
</evidence>